<organism evidence="1 2">
    <name type="scientific">Candidatus Sarcina troglodytae</name>
    <dbReference type="NCBI Taxonomy" id="2726954"/>
    <lineage>
        <taxon>Bacteria</taxon>
        <taxon>Bacillati</taxon>
        <taxon>Bacillota</taxon>
        <taxon>Clostridia</taxon>
        <taxon>Eubacteriales</taxon>
        <taxon>Clostridiaceae</taxon>
        <taxon>Sarcina</taxon>
    </lineage>
</organism>
<sequence length="434" mass="47110">MGKNNKKRKIISQVLKIVKEKNLMVKLVCLLLSFGLWIYISNIENPIKQYTITNIPVQIVNLDVLKEDNLTLAPDQNFTISLTIQGTSTNIYSINKSQFTVVANLSNYTLKSGDNSIPVEITNSPNNVNIKNNGVLRINIKLENITEKTMPVKSELNVTTSNSTYVKNISFSTNQITVSGPEETVNEVSKLVVRGNVTANNSTTTASFPVVAVDSSGNVVNDVVLSTNNVQTTITVEKGKLVPIKVQTTGELRAGLTLENIIANPNTIKILGSESVLDSTNEILSEPINLNSITGNETIITNLIVPRNITLLPNENEINVDVKVSGADENNSENVINGNKETTKTFEIPIIIEGNLSGYTANLSSNTVTVVLKGTKKELDNLQASNLSCKVDISKLTKEGGVVSPTVDINNENNVLVDSQNPQTVDVTFTKAEE</sequence>
<proteinExistence type="predicted"/>
<evidence type="ECO:0000313" key="1">
    <source>
        <dbReference type="EMBL" id="QPJ86127.1"/>
    </source>
</evidence>
<dbReference type="Proteomes" id="UP000594603">
    <property type="component" value="Chromosome"/>
</dbReference>
<reference evidence="1" key="1">
    <citation type="submission" date="2020-04" db="EMBL/GenBank/DDBJ databases">
        <title>A novel bacterium ('Candidatus Sarcina troglodytae' sp. nov.) linked to a protracted, uniformly lethal epizootic among sanctuary western chimpanzees (Pan troglodytes verus) in Sierra Leone.</title>
        <authorList>
            <person name="Owens L.A."/>
            <person name="Colitti B."/>
            <person name="Hirji I."/>
            <person name="Pizaro A."/>
            <person name="Jaffe J.E."/>
            <person name="Moittie S."/>
            <person name="Bishop-Lilly K.A."/>
            <person name="Estrella L.A."/>
            <person name="Voegtly L.J."/>
            <person name="Kuhn J.H."/>
            <person name="Suen G."/>
            <person name="Deblois C.L."/>
            <person name="Dunn C."/>
            <person name="Juan-Salles C."/>
            <person name="Goldberg T.L."/>
        </authorList>
    </citation>
    <scope>NUCLEOTIDE SEQUENCE</scope>
    <source>
        <strain evidence="1">JB2</strain>
    </source>
</reference>
<keyword evidence="2" id="KW-1185">Reference proteome</keyword>
<name>A0ACD1BFH4_9CLOT</name>
<accession>A0ACD1BFH4</accession>
<gene>
    <name evidence="1" type="ORF">HH195_09515</name>
</gene>
<protein>
    <submittedName>
        <fullName evidence="1">Uncharacterized protein</fullName>
    </submittedName>
</protein>
<dbReference type="EMBL" id="CP051754">
    <property type="protein sequence ID" value="QPJ86127.1"/>
    <property type="molecule type" value="Genomic_DNA"/>
</dbReference>
<evidence type="ECO:0000313" key="2">
    <source>
        <dbReference type="Proteomes" id="UP000594603"/>
    </source>
</evidence>